<dbReference type="Gene3D" id="3.40.640.10">
    <property type="entry name" value="Type I PLP-dependent aspartate aminotransferase-like (Major domain)"/>
    <property type="match status" value="1"/>
</dbReference>
<dbReference type="InterPro" id="IPR020581">
    <property type="entry name" value="GDC_P"/>
</dbReference>
<organism evidence="6 7">
    <name type="scientific">candidate division KSB3 bacterium</name>
    <dbReference type="NCBI Taxonomy" id="2044937"/>
    <lineage>
        <taxon>Bacteria</taxon>
        <taxon>candidate division KSB3</taxon>
    </lineage>
</organism>
<gene>
    <name evidence="4" type="primary">gcvPA</name>
    <name evidence="6" type="ORF">GF339_01460</name>
</gene>
<dbReference type="PIRSF" id="PIRSF006815">
    <property type="entry name" value="GcvPA"/>
    <property type="match status" value="1"/>
</dbReference>
<dbReference type="Pfam" id="PF02347">
    <property type="entry name" value="GDC-P"/>
    <property type="match status" value="1"/>
</dbReference>
<dbReference type="InterPro" id="IPR015421">
    <property type="entry name" value="PyrdxlP-dep_Trfase_major"/>
</dbReference>
<dbReference type="Gene3D" id="3.90.1150.10">
    <property type="entry name" value="Aspartate Aminotransferase, domain 1"/>
    <property type="match status" value="1"/>
</dbReference>
<dbReference type="GO" id="GO:0019464">
    <property type="term" value="P:glycine decarboxylation via glycine cleavage system"/>
    <property type="evidence" value="ECO:0007669"/>
    <property type="project" value="UniProtKB-UniRule"/>
</dbReference>
<dbReference type="GO" id="GO:0004375">
    <property type="term" value="F:glycine dehydrogenase (decarboxylating) activity"/>
    <property type="evidence" value="ECO:0007669"/>
    <property type="project" value="UniProtKB-EC"/>
</dbReference>
<evidence type="ECO:0000256" key="3">
    <source>
        <dbReference type="ARBA" id="ARBA00049026"/>
    </source>
</evidence>
<dbReference type="EMBL" id="WJJP01000042">
    <property type="protein sequence ID" value="MBD3323217.1"/>
    <property type="molecule type" value="Genomic_DNA"/>
</dbReference>
<keyword evidence="2 4" id="KW-0560">Oxidoreductase</keyword>
<dbReference type="InterPro" id="IPR015424">
    <property type="entry name" value="PyrdxlP-dep_Trfase"/>
</dbReference>
<protein>
    <recommendedName>
        <fullName evidence="4">Probable glycine dehydrogenase (decarboxylating) subunit 1</fullName>
        <ecNumber evidence="4">1.4.4.2</ecNumber>
    </recommendedName>
    <alternativeName>
        <fullName evidence="4">Glycine cleavage system P-protein subunit 1</fullName>
    </alternativeName>
    <alternativeName>
        <fullName evidence="4">Glycine decarboxylase subunit 1</fullName>
    </alternativeName>
    <alternativeName>
        <fullName evidence="4">Glycine dehydrogenase (aminomethyl-transferring) subunit 1</fullName>
    </alternativeName>
</protein>
<dbReference type="EC" id="1.4.4.2" evidence="4"/>
<dbReference type="InterPro" id="IPR049315">
    <property type="entry name" value="GDC-P_N"/>
</dbReference>
<dbReference type="AlphaFoldDB" id="A0A9D5Q4I3"/>
<dbReference type="NCBIfam" id="NF001696">
    <property type="entry name" value="PRK00451.1"/>
    <property type="match status" value="1"/>
</dbReference>
<feature type="domain" description="Glycine cleavage system P-protein N-terminal" evidence="5">
    <location>
        <begin position="1"/>
        <end position="445"/>
    </location>
</feature>
<name>A0A9D5Q4I3_9BACT</name>
<evidence type="ECO:0000256" key="2">
    <source>
        <dbReference type="ARBA" id="ARBA00023002"/>
    </source>
</evidence>
<dbReference type="SUPFAM" id="SSF53383">
    <property type="entry name" value="PLP-dependent transferases"/>
    <property type="match status" value="1"/>
</dbReference>
<dbReference type="Proteomes" id="UP000649604">
    <property type="component" value="Unassembled WGS sequence"/>
</dbReference>
<comment type="similarity">
    <text evidence="4">Belongs to the GcvP family. N-terminal subunit subfamily.</text>
</comment>
<evidence type="ECO:0000313" key="6">
    <source>
        <dbReference type="EMBL" id="MBD3323217.1"/>
    </source>
</evidence>
<evidence type="ECO:0000313" key="7">
    <source>
        <dbReference type="Proteomes" id="UP000649604"/>
    </source>
</evidence>
<evidence type="ECO:0000259" key="5">
    <source>
        <dbReference type="Pfam" id="PF02347"/>
    </source>
</evidence>
<proteinExistence type="inferred from homology"/>
<accession>A0A9D5Q4I3</accession>
<comment type="caution">
    <text evidence="6">The sequence shown here is derived from an EMBL/GenBank/DDBJ whole genome shotgun (WGS) entry which is preliminary data.</text>
</comment>
<dbReference type="PANTHER" id="PTHR42806:SF1">
    <property type="entry name" value="GLYCINE DEHYDROGENASE (DECARBOXYLATING)"/>
    <property type="match status" value="1"/>
</dbReference>
<dbReference type="InterPro" id="IPR015422">
    <property type="entry name" value="PyrdxlP-dep_Trfase_small"/>
</dbReference>
<dbReference type="HAMAP" id="MF_00712">
    <property type="entry name" value="GcvPA"/>
    <property type="match status" value="1"/>
</dbReference>
<sequence>MRYIPNTTKECQEMLQTIGVTSIDDLFVDVPASIRLQHDLDLPAPHSEMEIIKALRALSDMNASVDDYVSFLGGGAYNHFIPAVVGHMITRGEFATAYTPYQPEISQGTLQAIFEFQSLICQLTDMDVANASMYDGASALAEAVIMAQRFNKRSDVLVAKTVHPEYRQVVNTYTRQLGMNIHEIGISPQGKTDIDDLRSRISDQTSSIVVQYPNFLGIIEELAVLAELAHDHKALLIVTIPEPMSLGLLAPPGKFGADIVVGEAQSFGNHLNYGGPYVGFFAIKGDAKSKIVRQMPGRLVGETVDADGQRGFVLTLATREQHIKREKATSNICTNEALCALACTIHLCILGKRGIKDVASQNFHKAEYAKKMITALDGYELLFSSPTFNEFAIKTPLTAELINQKLLEQKIIGGIDLTPFYPEFGDAMLFCVTEQHTKAEIDAFARCLKMIEQESEVV</sequence>
<evidence type="ECO:0000256" key="4">
    <source>
        <dbReference type="HAMAP-Rule" id="MF_00712"/>
    </source>
</evidence>
<comment type="catalytic activity">
    <reaction evidence="3 4">
        <text>N(6)-[(R)-lipoyl]-L-lysyl-[glycine-cleavage complex H protein] + glycine + H(+) = N(6)-[(R)-S(8)-aminomethyldihydrolipoyl]-L-lysyl-[glycine-cleavage complex H protein] + CO2</text>
        <dbReference type="Rhea" id="RHEA:24304"/>
        <dbReference type="Rhea" id="RHEA-COMP:10494"/>
        <dbReference type="Rhea" id="RHEA-COMP:10495"/>
        <dbReference type="ChEBI" id="CHEBI:15378"/>
        <dbReference type="ChEBI" id="CHEBI:16526"/>
        <dbReference type="ChEBI" id="CHEBI:57305"/>
        <dbReference type="ChEBI" id="CHEBI:83099"/>
        <dbReference type="ChEBI" id="CHEBI:83143"/>
        <dbReference type="EC" id="1.4.4.2"/>
    </reaction>
</comment>
<dbReference type="GO" id="GO:0009116">
    <property type="term" value="P:nucleoside metabolic process"/>
    <property type="evidence" value="ECO:0007669"/>
    <property type="project" value="InterPro"/>
</dbReference>
<evidence type="ECO:0000256" key="1">
    <source>
        <dbReference type="ARBA" id="ARBA00003788"/>
    </source>
</evidence>
<dbReference type="CDD" id="cd00613">
    <property type="entry name" value="GDC-P"/>
    <property type="match status" value="1"/>
</dbReference>
<dbReference type="PANTHER" id="PTHR42806">
    <property type="entry name" value="GLYCINE CLEAVAGE SYSTEM P-PROTEIN"/>
    <property type="match status" value="1"/>
</dbReference>
<dbReference type="InterPro" id="IPR023010">
    <property type="entry name" value="GcvPA"/>
</dbReference>
<comment type="subunit">
    <text evidence="4">The glycine cleavage system is composed of four proteins: P, T, L and H. In this organism, the P 'protein' is a heterodimer of two subunits.</text>
</comment>
<comment type="function">
    <text evidence="1 4">The glycine cleavage system catalyzes the degradation of glycine. The P protein binds the alpha-amino group of glycine through its pyridoxal phosphate cofactor; CO(2) is released and the remaining methylamine moiety is then transferred to the lipoamide cofactor of the H protein.</text>
</comment>
<reference evidence="6" key="1">
    <citation type="submission" date="2019-11" db="EMBL/GenBank/DDBJ databases">
        <title>Microbial mats filling the niche in hypersaline microbial mats.</title>
        <authorList>
            <person name="Wong H.L."/>
            <person name="Macleod F.I."/>
            <person name="White R.A. III"/>
            <person name="Burns B.P."/>
        </authorList>
    </citation>
    <scope>NUCLEOTIDE SEQUENCE</scope>
    <source>
        <strain evidence="6">Rbin_158</strain>
    </source>
</reference>